<reference evidence="2 3" key="1">
    <citation type="submission" date="2019-03" db="EMBL/GenBank/DDBJ databases">
        <title>First draft genome of Liparis tanakae, snailfish: a comprehensive survey of snailfish specific genes.</title>
        <authorList>
            <person name="Kim W."/>
            <person name="Song I."/>
            <person name="Jeong J.-H."/>
            <person name="Kim D."/>
            <person name="Kim S."/>
            <person name="Ryu S."/>
            <person name="Song J.Y."/>
            <person name="Lee S.K."/>
        </authorList>
    </citation>
    <scope>NUCLEOTIDE SEQUENCE [LARGE SCALE GENOMIC DNA]</scope>
    <source>
        <tissue evidence="2">Muscle</tissue>
    </source>
</reference>
<dbReference type="PANTHER" id="PTHR10559">
    <property type="entry name" value="TRANSCOBALAMIN-1/GASTRIC INTRINSIC FACTOR"/>
    <property type="match status" value="1"/>
</dbReference>
<dbReference type="InterPro" id="IPR051588">
    <property type="entry name" value="Cobalamin_Transport"/>
</dbReference>
<sequence length="148" mass="15851">MRGRGGRGGEGGAELTVTAAGGKGRDVGSSLSIDRSVEPVPFDVVVENLLLQTKPLTFSTQVKVRGILLGGLKRLMASNAGFRFEFSDDEDYGPYLLSVNGVSGSEADRTYWELLVQTPGGELTRPAVGIGCYIPTAGERIILRFTKW</sequence>
<comment type="caution">
    <text evidence="2">The sequence shown here is derived from an EMBL/GenBank/DDBJ whole genome shotgun (WGS) entry which is preliminary data.</text>
</comment>
<evidence type="ECO:0000313" key="3">
    <source>
        <dbReference type="Proteomes" id="UP000314294"/>
    </source>
</evidence>
<dbReference type="Gene3D" id="2.170.130.30">
    <property type="match status" value="1"/>
</dbReference>
<dbReference type="AlphaFoldDB" id="A0A4Z2F1P6"/>
<evidence type="ECO:0000313" key="2">
    <source>
        <dbReference type="EMBL" id="TNN34681.1"/>
    </source>
</evidence>
<evidence type="ECO:0008006" key="4">
    <source>
        <dbReference type="Google" id="ProtNLM"/>
    </source>
</evidence>
<dbReference type="PANTHER" id="PTHR10559:SF18">
    <property type="entry name" value="TRANSCOBALAMIN II"/>
    <property type="match status" value="1"/>
</dbReference>
<keyword evidence="3" id="KW-1185">Reference proteome</keyword>
<dbReference type="OrthoDB" id="6343110at2759"/>
<gene>
    <name evidence="2" type="ORF">EYF80_055157</name>
</gene>
<dbReference type="GO" id="GO:0005615">
    <property type="term" value="C:extracellular space"/>
    <property type="evidence" value="ECO:0007669"/>
    <property type="project" value="TreeGrafter"/>
</dbReference>
<name>A0A4Z2F1P6_9TELE</name>
<dbReference type="GO" id="GO:0015889">
    <property type="term" value="P:cobalamin transport"/>
    <property type="evidence" value="ECO:0007669"/>
    <property type="project" value="TreeGrafter"/>
</dbReference>
<dbReference type="GO" id="GO:0031419">
    <property type="term" value="F:cobalamin binding"/>
    <property type="evidence" value="ECO:0007669"/>
    <property type="project" value="TreeGrafter"/>
</dbReference>
<feature type="region of interest" description="Disordered" evidence="1">
    <location>
        <begin position="1"/>
        <end position="28"/>
    </location>
</feature>
<proteinExistence type="predicted"/>
<dbReference type="EMBL" id="SRLO01001913">
    <property type="protein sequence ID" value="TNN34681.1"/>
    <property type="molecule type" value="Genomic_DNA"/>
</dbReference>
<organism evidence="2 3">
    <name type="scientific">Liparis tanakae</name>
    <name type="common">Tanaka's snailfish</name>
    <dbReference type="NCBI Taxonomy" id="230148"/>
    <lineage>
        <taxon>Eukaryota</taxon>
        <taxon>Metazoa</taxon>
        <taxon>Chordata</taxon>
        <taxon>Craniata</taxon>
        <taxon>Vertebrata</taxon>
        <taxon>Euteleostomi</taxon>
        <taxon>Actinopterygii</taxon>
        <taxon>Neopterygii</taxon>
        <taxon>Teleostei</taxon>
        <taxon>Neoteleostei</taxon>
        <taxon>Acanthomorphata</taxon>
        <taxon>Eupercaria</taxon>
        <taxon>Perciformes</taxon>
        <taxon>Cottioidei</taxon>
        <taxon>Cottales</taxon>
        <taxon>Liparidae</taxon>
        <taxon>Liparis</taxon>
    </lineage>
</organism>
<dbReference type="Proteomes" id="UP000314294">
    <property type="component" value="Unassembled WGS sequence"/>
</dbReference>
<accession>A0A4Z2F1P6</accession>
<evidence type="ECO:0000256" key="1">
    <source>
        <dbReference type="SAM" id="MobiDB-lite"/>
    </source>
</evidence>
<protein>
    <recommendedName>
        <fullName evidence="4">DUF4430 domain-containing protein</fullName>
    </recommendedName>
</protein>
<feature type="compositionally biased region" description="Gly residues" evidence="1">
    <location>
        <begin position="1"/>
        <end position="12"/>
    </location>
</feature>